<dbReference type="GO" id="GO:0016020">
    <property type="term" value="C:membrane"/>
    <property type="evidence" value="ECO:0007669"/>
    <property type="project" value="UniProtKB-SubCell"/>
</dbReference>
<dbReference type="GO" id="GO:0034040">
    <property type="term" value="F:ATPase-coupled lipid transmembrane transporter activity"/>
    <property type="evidence" value="ECO:0007669"/>
    <property type="project" value="TreeGrafter"/>
</dbReference>
<feature type="transmembrane region" description="Helical" evidence="8">
    <location>
        <begin position="20"/>
        <end position="42"/>
    </location>
</feature>
<evidence type="ECO:0000259" key="9">
    <source>
        <dbReference type="PROSITE" id="PS50893"/>
    </source>
</evidence>
<feature type="transmembrane region" description="Helical" evidence="8">
    <location>
        <begin position="128"/>
        <end position="149"/>
    </location>
</feature>
<evidence type="ECO:0000256" key="2">
    <source>
        <dbReference type="ARBA" id="ARBA00022448"/>
    </source>
</evidence>
<keyword evidence="3 8" id="KW-0812">Transmembrane</keyword>
<feature type="domain" description="ABC transmembrane type-1" evidence="10">
    <location>
        <begin position="19"/>
        <end position="300"/>
    </location>
</feature>
<proteinExistence type="predicted"/>
<dbReference type="Pfam" id="PF00005">
    <property type="entry name" value="ABC_tran"/>
    <property type="match status" value="1"/>
</dbReference>
<evidence type="ECO:0000259" key="10">
    <source>
        <dbReference type="PROSITE" id="PS50929"/>
    </source>
</evidence>
<protein>
    <submittedName>
        <fullName evidence="11">Multidrug export ATP-binding/permease protein</fullName>
        <ecNumber evidence="11">3.6.3.-</ecNumber>
    </submittedName>
</protein>
<keyword evidence="7 8" id="KW-0472">Membrane</keyword>
<gene>
    <name evidence="11" type="ORF">MBORA_18430</name>
</gene>
<dbReference type="PATRIC" id="fig|66851.6.peg.2012"/>
<evidence type="ECO:0000256" key="8">
    <source>
        <dbReference type="SAM" id="Phobius"/>
    </source>
</evidence>
<keyword evidence="11" id="KW-0378">Hydrolase</keyword>
<dbReference type="Gene3D" id="3.40.50.300">
    <property type="entry name" value="P-loop containing nucleotide triphosphate hydrolases"/>
    <property type="match status" value="1"/>
</dbReference>
<dbReference type="Pfam" id="PF00664">
    <property type="entry name" value="ABC_membrane"/>
    <property type="match status" value="1"/>
</dbReference>
<sequence>MIKDIYFLFDKNNYKVKESLLFLLLRSFISIIPILIIFLFVIEFFKSSISTFNIICLTCGLIINFIVFNVLEHHIYLRFMNLGLDISYGLRLDIGKKLTELYLGFFNENALGEINTIVSEYVSKVEYFVTYTAPFMISSQITVILLTIIFFVLDWRLAICSAIVFPLSYLSFKYSDKISNVVVKDREKSLIKYNSAIVDFVRGINIIKIYNLDLKYFKKFHLATTDFRDKNIENVKATMIPNIFVLFFASISIIILFPVAVYLYITNSISLFKIIFFFIATPTISSAMTDCLFGYIHLKNHVGQGINYINNLMNEKCILENKKDVELNNYDVNFSNVNFSYNHEKTLNNVNFDCEEKTLTALVGPSGSGKTTITNLILRFWDIQEGSIVIGGHDIKEIPLKQLSDLISIVFQDVFLFDSSIMDNIKIAKKDANDDEVIKAAKDAMCHDFIEKLPNGYDTIVGERGSKLSEGEKQRISIARAILKDAPIVILDEATSSLDSENEFLIQKAINKMIKSKTVIMIAHRLYTISSADQIIFLKEGKIVEKGTHKELIDKKGFYYQFWNIQEEVGGWKF</sequence>
<evidence type="ECO:0000256" key="7">
    <source>
        <dbReference type="ARBA" id="ARBA00023136"/>
    </source>
</evidence>
<dbReference type="Gene3D" id="1.20.1560.10">
    <property type="entry name" value="ABC transporter type 1, transmembrane domain"/>
    <property type="match status" value="1"/>
</dbReference>
<dbReference type="PROSITE" id="PS50893">
    <property type="entry name" value="ABC_TRANSPORTER_2"/>
    <property type="match status" value="1"/>
</dbReference>
<dbReference type="AlphaFoldDB" id="A0A165ZBX6"/>
<comment type="caution">
    <text evidence="11">The sequence shown here is derived from an EMBL/GenBank/DDBJ whole genome shotgun (WGS) entry which is preliminary data.</text>
</comment>
<dbReference type="GO" id="GO:0016887">
    <property type="term" value="F:ATP hydrolysis activity"/>
    <property type="evidence" value="ECO:0007669"/>
    <property type="project" value="InterPro"/>
</dbReference>
<evidence type="ECO:0000313" key="12">
    <source>
        <dbReference type="Proteomes" id="UP000077428"/>
    </source>
</evidence>
<dbReference type="EC" id="3.6.3.-" evidence="11"/>
<evidence type="ECO:0000313" key="11">
    <source>
        <dbReference type="EMBL" id="KZX10512.1"/>
    </source>
</evidence>
<dbReference type="EMBL" id="LWMU01000114">
    <property type="protein sequence ID" value="KZX10512.1"/>
    <property type="molecule type" value="Genomic_DNA"/>
</dbReference>
<dbReference type="SUPFAM" id="SSF52540">
    <property type="entry name" value="P-loop containing nucleoside triphosphate hydrolases"/>
    <property type="match status" value="1"/>
</dbReference>
<dbReference type="SUPFAM" id="SSF90123">
    <property type="entry name" value="ABC transporter transmembrane region"/>
    <property type="match status" value="1"/>
</dbReference>
<dbReference type="InterPro" id="IPR011527">
    <property type="entry name" value="ABC1_TM_dom"/>
</dbReference>
<evidence type="ECO:0000256" key="6">
    <source>
        <dbReference type="ARBA" id="ARBA00022989"/>
    </source>
</evidence>
<keyword evidence="4" id="KW-0547">Nucleotide-binding</keyword>
<name>A0A165ZBX6_METOA</name>
<feature type="transmembrane region" description="Helical" evidence="8">
    <location>
        <begin position="48"/>
        <end position="71"/>
    </location>
</feature>
<comment type="subcellular location">
    <subcellularLocation>
        <location evidence="1">Membrane</location>
        <topology evidence="1">Multi-pass membrane protein</topology>
    </subcellularLocation>
</comment>
<keyword evidence="12" id="KW-1185">Reference proteome</keyword>
<keyword evidence="5 11" id="KW-0067">ATP-binding</keyword>
<dbReference type="OrthoDB" id="121502at2157"/>
<organism evidence="11 12">
    <name type="scientific">Methanobrevibacter oralis</name>
    <dbReference type="NCBI Taxonomy" id="66851"/>
    <lineage>
        <taxon>Archaea</taxon>
        <taxon>Methanobacteriati</taxon>
        <taxon>Methanobacteriota</taxon>
        <taxon>Methanomada group</taxon>
        <taxon>Methanobacteria</taxon>
        <taxon>Methanobacteriales</taxon>
        <taxon>Methanobacteriaceae</taxon>
        <taxon>Methanobrevibacter</taxon>
    </lineage>
</organism>
<evidence type="ECO:0000256" key="5">
    <source>
        <dbReference type="ARBA" id="ARBA00022840"/>
    </source>
</evidence>
<dbReference type="InterPro" id="IPR039421">
    <property type="entry name" value="Type_1_exporter"/>
</dbReference>
<dbReference type="InterPro" id="IPR003593">
    <property type="entry name" value="AAA+_ATPase"/>
</dbReference>
<dbReference type="Proteomes" id="UP000077428">
    <property type="component" value="Unassembled WGS sequence"/>
</dbReference>
<dbReference type="SMART" id="SM00382">
    <property type="entry name" value="AAA"/>
    <property type="match status" value="1"/>
</dbReference>
<evidence type="ECO:0000256" key="4">
    <source>
        <dbReference type="ARBA" id="ARBA00022741"/>
    </source>
</evidence>
<accession>A0A165ZBX6</accession>
<dbReference type="CDD" id="cd07346">
    <property type="entry name" value="ABC_6TM_exporters"/>
    <property type="match status" value="1"/>
</dbReference>
<dbReference type="InterPro" id="IPR027417">
    <property type="entry name" value="P-loop_NTPase"/>
</dbReference>
<dbReference type="GO" id="GO:0005524">
    <property type="term" value="F:ATP binding"/>
    <property type="evidence" value="ECO:0007669"/>
    <property type="project" value="UniProtKB-KW"/>
</dbReference>
<dbReference type="PANTHER" id="PTHR24221:SF397">
    <property type="entry name" value="ABC TRANSPORTER, ATP-BINDING TRANSMEMBRANE PROTEIN"/>
    <property type="match status" value="1"/>
</dbReference>
<evidence type="ECO:0000256" key="3">
    <source>
        <dbReference type="ARBA" id="ARBA00022692"/>
    </source>
</evidence>
<dbReference type="InterPro" id="IPR036640">
    <property type="entry name" value="ABC1_TM_sf"/>
</dbReference>
<feature type="domain" description="ABC transporter" evidence="9">
    <location>
        <begin position="332"/>
        <end position="565"/>
    </location>
</feature>
<keyword evidence="2" id="KW-0813">Transport</keyword>
<dbReference type="STRING" id="66851.MBORA_18430"/>
<keyword evidence="6 8" id="KW-1133">Transmembrane helix</keyword>
<feature type="transmembrane region" description="Helical" evidence="8">
    <location>
        <begin position="271"/>
        <end position="296"/>
    </location>
</feature>
<dbReference type="FunFam" id="3.40.50.300:FF:000287">
    <property type="entry name" value="Multidrug ABC transporter ATP-binding protein"/>
    <property type="match status" value="1"/>
</dbReference>
<dbReference type="RefSeq" id="WP_063720574.1">
    <property type="nucleotide sequence ID" value="NZ_CABMAB010000002.1"/>
</dbReference>
<dbReference type="GO" id="GO:0140359">
    <property type="term" value="F:ABC-type transporter activity"/>
    <property type="evidence" value="ECO:0007669"/>
    <property type="project" value="InterPro"/>
</dbReference>
<dbReference type="InterPro" id="IPR003439">
    <property type="entry name" value="ABC_transporter-like_ATP-bd"/>
</dbReference>
<dbReference type="PANTHER" id="PTHR24221">
    <property type="entry name" value="ATP-BINDING CASSETTE SUB-FAMILY B"/>
    <property type="match status" value="1"/>
</dbReference>
<evidence type="ECO:0000256" key="1">
    <source>
        <dbReference type="ARBA" id="ARBA00004141"/>
    </source>
</evidence>
<feature type="transmembrane region" description="Helical" evidence="8">
    <location>
        <begin position="243"/>
        <end position="265"/>
    </location>
</feature>
<dbReference type="PROSITE" id="PS50929">
    <property type="entry name" value="ABC_TM1F"/>
    <property type="match status" value="1"/>
</dbReference>
<reference evidence="12" key="1">
    <citation type="journal article" date="2016" name="Genome Announc.">
        <title>Draft Genome Sequences of Methanobrevibacter curvatus DSM11111, Methanobrevibacter cuticularis DSM11139, Methanobrevibacter filiformis DSM11501, and Methanobrevibacter oralis DSM7256.</title>
        <authorList>
            <person name="Poehlein A."/>
            <person name="Seedorf H."/>
        </authorList>
    </citation>
    <scope>NUCLEOTIDE SEQUENCE [LARGE SCALE GENOMIC DNA]</scope>
    <source>
        <strain evidence="12">DSM 7256 / JCM 30027 / ZR</strain>
    </source>
</reference>